<sequence length="268" mass="29707">MKLTKLTYILALLAGLGLAACQQDIDVDLPPYESKLVLECYLEDGQPVRLSLLESRSYLDISSLPLVDGATVVLSHRGQNDTIPNVPAIDRTSGKSYNYSSPKRIKANYDSPYTLTVKDKLGRVLTATTRFIKPVAIKSITPEFNQKGEAYGLTKFDDNAQQKNYYRLTLTRNIRVDTLSLDALLDDAFSNGEEINWGSGYTFKKGDTIHATLYHCTEDYYKFLTTSQSARQANVNPFAASGEVISNIKGGLGVFATLAYDYRSVVVK</sequence>
<comment type="caution">
    <text evidence="2">The sequence shown here is derived from an EMBL/GenBank/DDBJ whole genome shotgun (WGS) entry which is preliminary data.</text>
</comment>
<dbReference type="Pfam" id="PF14054">
    <property type="entry name" value="DUF4249"/>
    <property type="match status" value="1"/>
</dbReference>
<protein>
    <submittedName>
        <fullName evidence="2">DUF4249 domain-containing protein</fullName>
    </submittedName>
</protein>
<keyword evidence="1" id="KW-0732">Signal</keyword>
<dbReference type="RefSeq" id="WP_381523258.1">
    <property type="nucleotide sequence ID" value="NZ_JBHULN010000007.1"/>
</dbReference>
<feature type="signal peptide" evidence="1">
    <location>
        <begin position="1"/>
        <end position="19"/>
    </location>
</feature>
<dbReference type="EMBL" id="JBHULN010000007">
    <property type="protein sequence ID" value="MFD2571580.1"/>
    <property type="molecule type" value="Genomic_DNA"/>
</dbReference>
<dbReference type="Proteomes" id="UP001597469">
    <property type="component" value="Unassembled WGS sequence"/>
</dbReference>
<gene>
    <name evidence="2" type="ORF">ACFSUS_13125</name>
</gene>
<keyword evidence="3" id="KW-1185">Reference proteome</keyword>
<accession>A0ABW5M3G2</accession>
<reference evidence="3" key="1">
    <citation type="journal article" date="2019" name="Int. J. Syst. Evol. Microbiol.">
        <title>The Global Catalogue of Microorganisms (GCM) 10K type strain sequencing project: providing services to taxonomists for standard genome sequencing and annotation.</title>
        <authorList>
            <consortium name="The Broad Institute Genomics Platform"/>
            <consortium name="The Broad Institute Genome Sequencing Center for Infectious Disease"/>
            <person name="Wu L."/>
            <person name="Ma J."/>
        </authorList>
    </citation>
    <scope>NUCLEOTIDE SEQUENCE [LARGE SCALE GENOMIC DNA]</scope>
    <source>
        <strain evidence="3">KCTC 42805</strain>
    </source>
</reference>
<dbReference type="InterPro" id="IPR025345">
    <property type="entry name" value="DUF4249"/>
</dbReference>
<name>A0ABW5M3G2_9BACT</name>
<organism evidence="2 3">
    <name type="scientific">Spirosoma soli</name>
    <dbReference type="NCBI Taxonomy" id="1770529"/>
    <lineage>
        <taxon>Bacteria</taxon>
        <taxon>Pseudomonadati</taxon>
        <taxon>Bacteroidota</taxon>
        <taxon>Cytophagia</taxon>
        <taxon>Cytophagales</taxon>
        <taxon>Cytophagaceae</taxon>
        <taxon>Spirosoma</taxon>
    </lineage>
</organism>
<evidence type="ECO:0000313" key="3">
    <source>
        <dbReference type="Proteomes" id="UP001597469"/>
    </source>
</evidence>
<proteinExistence type="predicted"/>
<evidence type="ECO:0000256" key="1">
    <source>
        <dbReference type="SAM" id="SignalP"/>
    </source>
</evidence>
<feature type="chain" id="PRO_5046047859" evidence="1">
    <location>
        <begin position="20"/>
        <end position="268"/>
    </location>
</feature>
<dbReference type="PROSITE" id="PS51257">
    <property type="entry name" value="PROKAR_LIPOPROTEIN"/>
    <property type="match status" value="1"/>
</dbReference>
<evidence type="ECO:0000313" key="2">
    <source>
        <dbReference type="EMBL" id="MFD2571580.1"/>
    </source>
</evidence>